<evidence type="ECO:0000313" key="2">
    <source>
        <dbReference type="EMBL" id="EFC36450.1"/>
    </source>
</evidence>
<evidence type="ECO:0000256" key="1">
    <source>
        <dbReference type="SAM" id="MobiDB-lite"/>
    </source>
</evidence>
<sequence length="533" mass="61617">MPTSTSTAAAATSRKQRDGYELLVIPLEAVIGYTNLLSKENRNSLSSFRSHDSANSSKSKTTNTTTNLSSNLPIDIAPLDELRCKFENHISSGELKNCATLNLQKLQFLDRFYDSKRKKPIKFERKIFYSKLNSFIFELIQDSNCQGLIIQNTAVENGFLLQFDMIQSENEGMIPLFSEHAYIRNWFSKQQANYKLFMEGKDIAQEIDIDNGQLGLIVNMFYSDLKEFFFYFQKHETKYCKNWIEDNILTLPKFLLVDLKAKQDKIAKYRDLLVYKEEDMNNRIVLDSDFEFIYHLAEHTSDWKLSKHSKLGSCHVYSSKENYTTVTGTKIQKYVHTVNMSIEKCTKAFFSYDAKDLMIIFGDYRDYKELDNSNSLKKYSSVVRSCTVDFGRFFSKRYLETVFATKGKFVGSELVEAVYLFKTCDIANNQKEQKNRCMTIGGAILQKCGANSTRFTDIKMFNVGGILQKDFIINNIGIKLYMKQIPSYMDGMTKSLEKMGGKVDENEKPIWRTFCDYARANYKIDPNELPVLD</sequence>
<protein>
    <submittedName>
        <fullName evidence="2">Predicted protein</fullName>
    </submittedName>
</protein>
<dbReference type="AlphaFoldDB" id="D2W389"/>
<dbReference type="Proteomes" id="UP000006671">
    <property type="component" value="Unassembled WGS sequence"/>
</dbReference>
<gene>
    <name evidence="2" type="ORF">NAEGRDRAFT_54371</name>
</gene>
<keyword evidence="3" id="KW-1185">Reference proteome</keyword>
<dbReference type="GeneID" id="8862517"/>
<name>D2W389_NAEGR</name>
<dbReference type="EMBL" id="GG738930">
    <property type="protein sequence ID" value="EFC36450.1"/>
    <property type="molecule type" value="Genomic_DNA"/>
</dbReference>
<feature type="compositionally biased region" description="Low complexity" evidence="1">
    <location>
        <begin position="55"/>
        <end position="67"/>
    </location>
</feature>
<evidence type="ECO:0000313" key="3">
    <source>
        <dbReference type="Proteomes" id="UP000006671"/>
    </source>
</evidence>
<dbReference type="SUPFAM" id="SSF55961">
    <property type="entry name" value="Bet v1-like"/>
    <property type="match status" value="1"/>
</dbReference>
<organism evidence="3">
    <name type="scientific">Naegleria gruberi</name>
    <name type="common">Amoeba</name>
    <dbReference type="NCBI Taxonomy" id="5762"/>
    <lineage>
        <taxon>Eukaryota</taxon>
        <taxon>Discoba</taxon>
        <taxon>Heterolobosea</taxon>
        <taxon>Tetramitia</taxon>
        <taxon>Eutetramitia</taxon>
        <taxon>Vahlkampfiidae</taxon>
        <taxon>Naegleria</taxon>
    </lineage>
</organism>
<dbReference type="RefSeq" id="XP_002669194.1">
    <property type="nucleotide sequence ID" value="XM_002669148.1"/>
</dbReference>
<feature type="region of interest" description="Disordered" evidence="1">
    <location>
        <begin position="47"/>
        <end position="67"/>
    </location>
</feature>
<proteinExistence type="predicted"/>
<dbReference type="VEuPathDB" id="AmoebaDB:NAEGRDRAFT_54371"/>
<dbReference type="KEGG" id="ngr:NAEGRDRAFT_54371"/>
<reference evidence="2 3" key="1">
    <citation type="journal article" date="2010" name="Cell">
        <title>The genome of Naegleria gruberi illuminates early eukaryotic versatility.</title>
        <authorList>
            <person name="Fritz-Laylin L.K."/>
            <person name="Prochnik S.E."/>
            <person name="Ginger M.L."/>
            <person name="Dacks J.B."/>
            <person name="Carpenter M.L."/>
            <person name="Field M.C."/>
            <person name="Kuo A."/>
            <person name="Paredez A."/>
            <person name="Chapman J."/>
            <person name="Pham J."/>
            <person name="Shu S."/>
            <person name="Neupane R."/>
            <person name="Cipriano M."/>
            <person name="Mancuso J."/>
            <person name="Tu H."/>
            <person name="Salamov A."/>
            <person name="Lindquist E."/>
            <person name="Shapiro H."/>
            <person name="Lucas S."/>
            <person name="Grigoriev I.V."/>
            <person name="Cande W.Z."/>
            <person name="Fulton C."/>
            <person name="Rokhsar D.S."/>
            <person name="Dawson S.C."/>
        </authorList>
    </citation>
    <scope>NUCLEOTIDE SEQUENCE [LARGE SCALE GENOMIC DNA]</scope>
    <source>
        <strain evidence="2 3">NEG-M</strain>
    </source>
</reference>
<accession>D2W389</accession>
<dbReference type="InParanoid" id="D2W389"/>